<accession>K0NQM0</accession>
<proteinExistence type="predicted"/>
<evidence type="ECO:0008006" key="4">
    <source>
        <dbReference type="Google" id="ProtNLM"/>
    </source>
</evidence>
<dbReference type="AlphaFoldDB" id="K0NQM0"/>
<evidence type="ECO:0000313" key="3">
    <source>
        <dbReference type="Proteomes" id="UP000009325"/>
    </source>
</evidence>
<protein>
    <recommendedName>
        <fullName evidence="4">Surface layer protein A domain-containing protein</fullName>
    </recommendedName>
</protein>
<feature type="chain" id="PRO_5003839075" description="Surface layer protein A domain-containing protein" evidence="1">
    <location>
        <begin position="28"/>
        <end position="123"/>
    </location>
</feature>
<name>K0NQM0_9LACO</name>
<comment type="caution">
    <text evidence="2">The sequence shown here is derived from an EMBL/GenBank/DDBJ whole genome shotgun (WGS) entry which is preliminary data.</text>
</comment>
<keyword evidence="1" id="KW-0732">Signal</keyword>
<evidence type="ECO:0000256" key="1">
    <source>
        <dbReference type="SAM" id="SignalP"/>
    </source>
</evidence>
<dbReference type="RefSeq" id="WP_009557752.1">
    <property type="nucleotide sequence ID" value="NZ_CALZ01000059.1"/>
</dbReference>
<gene>
    <name evidence="2" type="ORF">BN146_02995</name>
</gene>
<evidence type="ECO:0000313" key="2">
    <source>
        <dbReference type="EMBL" id="CCK83233.1"/>
    </source>
</evidence>
<feature type="signal peptide" evidence="1">
    <location>
        <begin position="1"/>
        <end position="27"/>
    </location>
</feature>
<sequence length="123" mass="14426">MLKKSMVKLASLGLLLLAFAAPGQAQAKAKTTTPKTTNAVLWLNYNTYVYNKKGQRIRWFKGTKGWQKYYKKGTKIKTKRTVKRTTKDVRYYLLYSYDTSDDTNLKKYWLPYKKIKGNYAIFT</sequence>
<reference evidence="2 3" key="1">
    <citation type="submission" date="2012-08" db="EMBL/GenBank/DDBJ databases">
        <title>Draft Genome Sequences of Lactobacillus equicursoris CIP 110162T, isolated from thoroughbred racehorse feces and Lactobacillus sp. CRBIP 24.137 isolated from urine of human.</title>
        <authorList>
            <person name="Cousin S."/>
            <person name="Loux V."/>
            <person name="Ma L."/>
            <person name="Creno S."/>
            <person name="Clermont D."/>
            <person name="Bizet C."/>
            <person name="Bouchier C."/>
        </authorList>
    </citation>
    <scope>NUCLEOTIDE SEQUENCE [LARGE SCALE GENOMIC DNA]</scope>
    <source>
        <strain evidence="2 3">66c</strain>
    </source>
</reference>
<dbReference type="EMBL" id="CALZ01000059">
    <property type="protein sequence ID" value="CCK83233.1"/>
    <property type="molecule type" value="Genomic_DNA"/>
</dbReference>
<organism evidence="2 3">
    <name type="scientific">Lactobacillus equicursoris 66c</name>
    <dbReference type="NCBI Taxonomy" id="872326"/>
    <lineage>
        <taxon>Bacteria</taxon>
        <taxon>Bacillati</taxon>
        <taxon>Bacillota</taxon>
        <taxon>Bacilli</taxon>
        <taxon>Lactobacillales</taxon>
        <taxon>Lactobacillaceae</taxon>
        <taxon>Lactobacillus</taxon>
    </lineage>
</organism>
<dbReference type="Proteomes" id="UP000009325">
    <property type="component" value="Unassembled WGS sequence"/>
</dbReference>